<dbReference type="Pfam" id="PF00445">
    <property type="entry name" value="Ribonuclease_T2"/>
    <property type="match status" value="1"/>
</dbReference>
<feature type="domain" description="RNase T2-like C-terminal" evidence="19">
    <location>
        <begin position="306"/>
        <end position="421"/>
    </location>
</feature>
<feature type="signal peptide" evidence="18">
    <location>
        <begin position="1"/>
        <end position="20"/>
    </location>
</feature>
<accession>A0A5B0QHN4</accession>
<comment type="subcellular location">
    <subcellularLocation>
        <location evidence="2">Cytoplasm</location>
    </subcellularLocation>
    <subcellularLocation>
        <location evidence="1">Vacuole lumen</location>
    </subcellularLocation>
</comment>
<proteinExistence type="inferred from homology"/>
<evidence type="ECO:0000256" key="17">
    <source>
        <dbReference type="SAM" id="MobiDB-lite"/>
    </source>
</evidence>
<dbReference type="AlphaFoldDB" id="A0A5B0QHN4"/>
<evidence type="ECO:0000256" key="1">
    <source>
        <dbReference type="ARBA" id="ARBA00004410"/>
    </source>
</evidence>
<name>A0A5B0QHN4_PUCGR</name>
<dbReference type="InterPro" id="IPR057328">
    <property type="entry name" value="RNaseT2L_C"/>
</dbReference>
<reference evidence="20 21" key="1">
    <citation type="submission" date="2019-05" db="EMBL/GenBank/DDBJ databases">
        <title>Emergence of the Ug99 lineage of the wheat stem rust pathogen through somatic hybridization.</title>
        <authorList>
            <person name="Li F."/>
            <person name="Upadhyaya N.M."/>
            <person name="Sperschneider J."/>
            <person name="Matny O."/>
            <person name="Nguyen-Phuc H."/>
            <person name="Mago R."/>
            <person name="Raley C."/>
            <person name="Miller M.E."/>
            <person name="Silverstein K.A.T."/>
            <person name="Henningsen E."/>
            <person name="Hirsch C.D."/>
            <person name="Visser B."/>
            <person name="Pretorius Z.A."/>
            <person name="Steffenson B.J."/>
            <person name="Schwessinger B."/>
            <person name="Dodds P.N."/>
            <person name="Figueroa M."/>
        </authorList>
    </citation>
    <scope>NUCLEOTIDE SEQUENCE [LARGE SCALE GENOMIC DNA]</scope>
    <source>
        <strain evidence="20">21-0</strain>
    </source>
</reference>
<dbReference type="PANTHER" id="PTHR11240:SF22">
    <property type="entry name" value="RIBONUCLEASE T2"/>
    <property type="match status" value="1"/>
</dbReference>
<dbReference type="FunFam" id="3.90.730.10:FF:000004">
    <property type="entry name" value="Ribonuclease T2-like"/>
    <property type="match status" value="1"/>
</dbReference>
<keyword evidence="5" id="KW-0963">Cytoplasm</keyword>
<evidence type="ECO:0000313" key="21">
    <source>
        <dbReference type="Proteomes" id="UP000324748"/>
    </source>
</evidence>
<dbReference type="CDD" id="cd01061">
    <property type="entry name" value="RNase_T2_euk"/>
    <property type="match status" value="1"/>
</dbReference>
<feature type="active site" evidence="15">
    <location>
        <position position="95"/>
    </location>
</feature>
<dbReference type="InterPro" id="IPR036430">
    <property type="entry name" value="RNase_T2-like_sf"/>
</dbReference>
<keyword evidence="12" id="KW-0456">Lyase</keyword>
<feature type="region of interest" description="Disordered" evidence="17">
    <location>
        <begin position="279"/>
        <end position="308"/>
    </location>
</feature>
<protein>
    <recommendedName>
        <fullName evidence="14">Ribonuclease T2-like</fullName>
        <ecNumber evidence="4">4.6.1.19</ecNumber>
    </recommendedName>
</protein>
<dbReference type="Proteomes" id="UP000324748">
    <property type="component" value="Unassembled WGS sequence"/>
</dbReference>
<evidence type="ECO:0000256" key="12">
    <source>
        <dbReference type="ARBA" id="ARBA00023239"/>
    </source>
</evidence>
<organism evidence="20 21">
    <name type="scientific">Puccinia graminis f. sp. tritici</name>
    <dbReference type="NCBI Taxonomy" id="56615"/>
    <lineage>
        <taxon>Eukaryota</taxon>
        <taxon>Fungi</taxon>
        <taxon>Dikarya</taxon>
        <taxon>Basidiomycota</taxon>
        <taxon>Pucciniomycotina</taxon>
        <taxon>Pucciniomycetes</taxon>
        <taxon>Pucciniales</taxon>
        <taxon>Pucciniaceae</taxon>
        <taxon>Puccinia</taxon>
    </lineage>
</organism>
<comment type="similarity">
    <text evidence="3 16">Belongs to the RNase T2 family.</text>
</comment>
<evidence type="ECO:0000256" key="18">
    <source>
        <dbReference type="SAM" id="SignalP"/>
    </source>
</evidence>
<dbReference type="GO" id="GO:0016787">
    <property type="term" value="F:hydrolase activity"/>
    <property type="evidence" value="ECO:0007669"/>
    <property type="project" value="UniProtKB-KW"/>
</dbReference>
<dbReference type="PROSITE" id="PS00531">
    <property type="entry name" value="RNASE_T2_2"/>
    <property type="match status" value="1"/>
</dbReference>
<dbReference type="GO" id="GO:0005576">
    <property type="term" value="C:extracellular region"/>
    <property type="evidence" value="ECO:0007669"/>
    <property type="project" value="TreeGrafter"/>
</dbReference>
<evidence type="ECO:0000256" key="16">
    <source>
        <dbReference type="RuleBase" id="RU004328"/>
    </source>
</evidence>
<keyword evidence="9" id="KW-0378">Hydrolase</keyword>
<dbReference type="GO" id="GO:0006401">
    <property type="term" value="P:RNA catabolic process"/>
    <property type="evidence" value="ECO:0007669"/>
    <property type="project" value="TreeGrafter"/>
</dbReference>
<keyword evidence="21" id="KW-1185">Reference proteome</keyword>
<evidence type="ECO:0000256" key="4">
    <source>
        <dbReference type="ARBA" id="ARBA00012571"/>
    </source>
</evidence>
<evidence type="ECO:0000256" key="2">
    <source>
        <dbReference type="ARBA" id="ARBA00004496"/>
    </source>
</evidence>
<gene>
    <name evidence="20" type="primary">RNY1_1</name>
    <name evidence="20" type="ORF">PGT21_001320</name>
</gene>
<dbReference type="PROSITE" id="PS00530">
    <property type="entry name" value="RNASE_T2_1"/>
    <property type="match status" value="1"/>
</dbReference>
<sequence length="424" mass="46702">MVSSAILLLPAILIAINTHSFSVNTQQLIFTNNNQLNTQDYTCPANPPTSCHLSSGDGKEPVNSCCTNTPGGQILLTQFWDSHPATGPSDSWTIHGLWPDNCDGTYEASCDSGRQYHNITQILEQGGGQEALSVMKEFWKDQHGNDETFWEHEWAKHGTCISTLEPHCMGSSYKPQSEVVTFFNRTVDLFKSLPTYEWLKAANIVPSATTTYNLDQLQEVAKQYTGQEAVWNCRGHVLNEVWWHFNTVGTVADGKFVHASPVGPRSTCPYKGIQYLPKGHSGGGGGGGGDHRPKHPGHQPGNPPSDRKHFIYVVDEHGQRNGCLISNGNWLSRATCASFSVSVGHDDKALLEIRTRRGACAFEDSGFRCAKGLKSEGFEKNGDRLVYEGQEVFYSDKLPEGTTQVPILKSKSKNSIYLEIADAH</sequence>
<comment type="function">
    <text evidence="13">Rnase which modulates cell survival under stress conditions. Released from the vacuole to the cytoplasm during stress to promote tRNA and rRNA cleavage and to activate separately a downstream pathway that promotes cell death. Involved in cell size, vacuolar morphology and growth at high temperatures and high salt concentration.</text>
</comment>
<evidence type="ECO:0000256" key="11">
    <source>
        <dbReference type="ARBA" id="ARBA00023180"/>
    </source>
</evidence>
<comment type="caution">
    <text evidence="20">The sequence shown here is derived from an EMBL/GenBank/DDBJ whole genome shotgun (WGS) entry which is preliminary data.</text>
</comment>
<keyword evidence="8 18" id="KW-0732">Signal</keyword>
<evidence type="ECO:0000256" key="14">
    <source>
        <dbReference type="ARBA" id="ARBA00071169"/>
    </source>
</evidence>
<keyword evidence="6" id="KW-0926">Vacuole</keyword>
<evidence type="ECO:0000256" key="8">
    <source>
        <dbReference type="ARBA" id="ARBA00022729"/>
    </source>
</evidence>
<dbReference type="InterPro" id="IPR001568">
    <property type="entry name" value="RNase_T2-like"/>
</dbReference>
<keyword evidence="10" id="KW-1015">Disulfide bond</keyword>
<dbReference type="GO" id="GO:0003723">
    <property type="term" value="F:RNA binding"/>
    <property type="evidence" value="ECO:0007669"/>
    <property type="project" value="InterPro"/>
</dbReference>
<evidence type="ECO:0000256" key="5">
    <source>
        <dbReference type="ARBA" id="ARBA00022490"/>
    </source>
</evidence>
<feature type="chain" id="PRO_5022702564" description="Ribonuclease T2-like" evidence="18">
    <location>
        <begin position="21"/>
        <end position="424"/>
    </location>
</feature>
<evidence type="ECO:0000313" key="20">
    <source>
        <dbReference type="EMBL" id="KAA1112539.1"/>
    </source>
</evidence>
<evidence type="ECO:0000259" key="19">
    <source>
        <dbReference type="Pfam" id="PF25488"/>
    </source>
</evidence>
<evidence type="ECO:0000256" key="9">
    <source>
        <dbReference type="ARBA" id="ARBA00022801"/>
    </source>
</evidence>
<dbReference type="GO" id="GO:0005775">
    <property type="term" value="C:vacuolar lumen"/>
    <property type="evidence" value="ECO:0007669"/>
    <property type="project" value="UniProtKB-SubCell"/>
</dbReference>
<evidence type="ECO:0000256" key="7">
    <source>
        <dbReference type="ARBA" id="ARBA00022722"/>
    </source>
</evidence>
<dbReference type="OrthoDB" id="435754at2759"/>
<evidence type="ECO:0000256" key="6">
    <source>
        <dbReference type="ARBA" id="ARBA00022554"/>
    </source>
</evidence>
<feature type="active site" evidence="15">
    <location>
        <position position="157"/>
    </location>
</feature>
<dbReference type="EC" id="4.6.1.19" evidence="4"/>
<dbReference type="SUPFAM" id="SSF55895">
    <property type="entry name" value="Ribonuclease Rh-like"/>
    <property type="match status" value="1"/>
</dbReference>
<evidence type="ECO:0000256" key="13">
    <source>
        <dbReference type="ARBA" id="ARBA00025494"/>
    </source>
</evidence>
<evidence type="ECO:0000256" key="15">
    <source>
        <dbReference type="PIRSR" id="PIRSR633697-1"/>
    </source>
</evidence>
<dbReference type="GO" id="GO:0033897">
    <property type="term" value="F:ribonuclease T2 activity"/>
    <property type="evidence" value="ECO:0007669"/>
    <property type="project" value="UniProtKB-EC"/>
</dbReference>
<dbReference type="EMBL" id="VSWC01000015">
    <property type="protein sequence ID" value="KAA1112539.1"/>
    <property type="molecule type" value="Genomic_DNA"/>
</dbReference>
<dbReference type="InterPro" id="IPR018188">
    <property type="entry name" value="RNase_T2_His_AS_1"/>
</dbReference>
<keyword evidence="7" id="KW-0540">Nuclease</keyword>
<keyword evidence="11" id="KW-0325">Glycoprotein</keyword>
<evidence type="ECO:0000256" key="10">
    <source>
        <dbReference type="ARBA" id="ARBA00023157"/>
    </source>
</evidence>
<dbReference type="PANTHER" id="PTHR11240">
    <property type="entry name" value="RIBONUCLEASE T2"/>
    <property type="match status" value="1"/>
</dbReference>
<dbReference type="InterPro" id="IPR033130">
    <property type="entry name" value="RNase_T2_His_AS_2"/>
</dbReference>
<dbReference type="Gene3D" id="3.90.730.10">
    <property type="entry name" value="Ribonuclease T2-like"/>
    <property type="match status" value="1"/>
</dbReference>
<dbReference type="Pfam" id="PF25488">
    <property type="entry name" value="RNaseT2L_C"/>
    <property type="match status" value="1"/>
</dbReference>
<evidence type="ECO:0000256" key="3">
    <source>
        <dbReference type="ARBA" id="ARBA00007469"/>
    </source>
</evidence>
<dbReference type="InterPro" id="IPR033697">
    <property type="entry name" value="Ribonuclease_T2_eukaryotic"/>
</dbReference>
<feature type="active site" evidence="15">
    <location>
        <position position="153"/>
    </location>
</feature>